<dbReference type="EMBL" id="VCKW01000001">
    <property type="protein sequence ID" value="TMR07413.1"/>
    <property type="molecule type" value="Genomic_DNA"/>
</dbReference>
<accession>A0A5C4JKF8</accession>
<organism evidence="1 2">
    <name type="scientific">Actinomadura soli</name>
    <dbReference type="NCBI Taxonomy" id="2508997"/>
    <lineage>
        <taxon>Bacteria</taxon>
        <taxon>Bacillati</taxon>
        <taxon>Actinomycetota</taxon>
        <taxon>Actinomycetes</taxon>
        <taxon>Streptosporangiales</taxon>
        <taxon>Thermomonosporaceae</taxon>
        <taxon>Actinomadura</taxon>
    </lineage>
</organism>
<sequence>MSTLHLQPLAYGYMYAPNDMPAEEADRRSRELEAYADQSGFELSRVFYEWDARLKPGLNELIAEVQRTPVKYVIIRGLSDFAESRVLQDAIWERLVETTKVTVIIMHES</sequence>
<comment type="caution">
    <text evidence="1">The sequence shown here is derived from an EMBL/GenBank/DDBJ whole genome shotgun (WGS) entry which is preliminary data.</text>
</comment>
<name>A0A5C4JKF8_9ACTN</name>
<dbReference type="RefSeq" id="WP_138642910.1">
    <property type="nucleotide sequence ID" value="NZ_VCKW01000001.1"/>
</dbReference>
<keyword evidence="2" id="KW-1185">Reference proteome</keyword>
<protein>
    <recommendedName>
        <fullName evidence="3">Resolvase/invertase-type recombinase catalytic domain-containing protein</fullName>
    </recommendedName>
</protein>
<evidence type="ECO:0000313" key="1">
    <source>
        <dbReference type="EMBL" id="TMR07413.1"/>
    </source>
</evidence>
<dbReference type="InterPro" id="IPR036162">
    <property type="entry name" value="Resolvase-like_N_sf"/>
</dbReference>
<dbReference type="GO" id="GO:0000150">
    <property type="term" value="F:DNA strand exchange activity"/>
    <property type="evidence" value="ECO:0007669"/>
    <property type="project" value="InterPro"/>
</dbReference>
<gene>
    <name evidence="1" type="ORF">ETD83_00015</name>
</gene>
<dbReference type="Proteomes" id="UP000309174">
    <property type="component" value="Unassembled WGS sequence"/>
</dbReference>
<dbReference type="GO" id="GO:0003677">
    <property type="term" value="F:DNA binding"/>
    <property type="evidence" value="ECO:0007669"/>
    <property type="project" value="InterPro"/>
</dbReference>
<proteinExistence type="predicted"/>
<reference evidence="1 2" key="1">
    <citation type="submission" date="2019-05" db="EMBL/GenBank/DDBJ databases">
        <title>Draft genome sequence of Actinomadura sp. 14C53.</title>
        <authorList>
            <person name="Saricaoglu S."/>
            <person name="Isik K."/>
        </authorList>
    </citation>
    <scope>NUCLEOTIDE SEQUENCE [LARGE SCALE GENOMIC DNA]</scope>
    <source>
        <strain evidence="1 2">14C53</strain>
    </source>
</reference>
<evidence type="ECO:0000313" key="2">
    <source>
        <dbReference type="Proteomes" id="UP000309174"/>
    </source>
</evidence>
<dbReference type="Gene3D" id="3.40.50.1390">
    <property type="entry name" value="Resolvase, N-terminal catalytic domain"/>
    <property type="match status" value="1"/>
</dbReference>
<dbReference type="OrthoDB" id="4316418at2"/>
<evidence type="ECO:0008006" key="3">
    <source>
        <dbReference type="Google" id="ProtNLM"/>
    </source>
</evidence>
<dbReference type="AlphaFoldDB" id="A0A5C4JKF8"/>